<feature type="transmembrane region" description="Helical" evidence="1">
    <location>
        <begin position="204"/>
        <end position="224"/>
    </location>
</feature>
<dbReference type="RefSeq" id="WP_188040579.1">
    <property type="nucleotide sequence ID" value="NZ_JACVHF010000010.1"/>
</dbReference>
<accession>A0ABR7T412</accession>
<keyword evidence="3" id="KW-1185">Reference proteome</keyword>
<keyword evidence="1" id="KW-0472">Membrane</keyword>
<evidence type="ECO:0000313" key="2">
    <source>
        <dbReference type="EMBL" id="MBC9785085.1"/>
    </source>
</evidence>
<gene>
    <name evidence="2" type="ORF">H1S01_11255</name>
</gene>
<protein>
    <submittedName>
        <fullName evidence="2">Uncharacterized protein</fullName>
    </submittedName>
</protein>
<feature type="transmembrane region" description="Helical" evidence="1">
    <location>
        <begin position="86"/>
        <end position="104"/>
    </location>
</feature>
<organism evidence="2 3">
    <name type="scientific">Heliobacterium chlorum</name>
    <dbReference type="NCBI Taxonomy" id="2698"/>
    <lineage>
        <taxon>Bacteria</taxon>
        <taxon>Bacillati</taxon>
        <taxon>Bacillota</taxon>
        <taxon>Clostridia</taxon>
        <taxon>Eubacteriales</taxon>
        <taxon>Heliobacteriaceae</taxon>
        <taxon>Heliobacterium</taxon>
    </lineage>
</organism>
<evidence type="ECO:0000313" key="3">
    <source>
        <dbReference type="Proteomes" id="UP000617402"/>
    </source>
</evidence>
<keyword evidence="1" id="KW-1133">Transmembrane helix</keyword>
<name>A0ABR7T412_HELCL</name>
<proteinExistence type="predicted"/>
<sequence length="253" mass="29673">MKNQSRRPLATISVYGVTHLHRQNPYMVAWWTAAFPGFGHYLLNQYIRGTFLTLVEVIINSLTNLNLAIIYSFGGKFELVKSVIQPRWVLGYVLVYFILILDSYRSAIVQNKLCHLAQIENERLPAVNLRPLEFQYIEPKKPWLAALYSFFFPGLGQLYNHQFALAIYAMAWWWIYLTLSHAHESLILLLLGKIQESIAVLHPQWLLFMPSVLGGSIYYAYIIAKEHNRLFRIEQRQFLAERYQNSEVRMFPE</sequence>
<feature type="transmembrane region" description="Helical" evidence="1">
    <location>
        <begin position="51"/>
        <end position="74"/>
    </location>
</feature>
<reference evidence="2 3" key="1">
    <citation type="submission" date="2020-07" db="EMBL/GenBank/DDBJ databases">
        <title>Draft whole-genome sequence of Heliobacterium chlorum DSM 3682, type strain.</title>
        <authorList>
            <person name="Kyndt J.A."/>
            <person name="Meyer T.E."/>
            <person name="Imhoff J.F."/>
        </authorList>
    </citation>
    <scope>NUCLEOTIDE SEQUENCE [LARGE SCALE GENOMIC DNA]</scope>
    <source>
        <strain evidence="2 3">DSM 3682</strain>
    </source>
</reference>
<dbReference type="EMBL" id="JACVHF010000010">
    <property type="protein sequence ID" value="MBC9785085.1"/>
    <property type="molecule type" value="Genomic_DNA"/>
</dbReference>
<dbReference type="Proteomes" id="UP000617402">
    <property type="component" value="Unassembled WGS sequence"/>
</dbReference>
<evidence type="ECO:0000256" key="1">
    <source>
        <dbReference type="SAM" id="Phobius"/>
    </source>
</evidence>
<comment type="caution">
    <text evidence="2">The sequence shown here is derived from an EMBL/GenBank/DDBJ whole genome shotgun (WGS) entry which is preliminary data.</text>
</comment>
<keyword evidence="1" id="KW-0812">Transmembrane</keyword>